<keyword evidence="2" id="KW-1185">Reference proteome</keyword>
<comment type="caution">
    <text evidence="1">The sequence shown here is derived from an EMBL/GenBank/DDBJ whole genome shotgun (WGS) entry which is preliminary data.</text>
</comment>
<dbReference type="EMBL" id="WHOD01000049">
    <property type="protein sequence ID" value="NOU93715.1"/>
    <property type="molecule type" value="Genomic_DNA"/>
</dbReference>
<name>A0A972K0D3_9BACL</name>
<reference evidence="1" key="1">
    <citation type="submission" date="2019-10" db="EMBL/GenBank/DDBJ databases">
        <title>Description of Paenibacillus glebae sp. nov.</title>
        <authorList>
            <person name="Carlier A."/>
            <person name="Qi S."/>
        </authorList>
    </citation>
    <scope>NUCLEOTIDE SEQUENCE</scope>
    <source>
        <strain evidence="1">LMG 31456</strain>
    </source>
</reference>
<organism evidence="1 2">
    <name type="scientific">Paenibacillus foliorum</name>
    <dbReference type="NCBI Taxonomy" id="2654974"/>
    <lineage>
        <taxon>Bacteria</taxon>
        <taxon>Bacillati</taxon>
        <taxon>Bacillota</taxon>
        <taxon>Bacilli</taxon>
        <taxon>Bacillales</taxon>
        <taxon>Paenibacillaceae</taxon>
        <taxon>Paenibacillus</taxon>
    </lineage>
</organism>
<protein>
    <submittedName>
        <fullName evidence="1">Uncharacterized protein</fullName>
    </submittedName>
</protein>
<dbReference type="AlphaFoldDB" id="A0A972K0D3"/>
<proteinExistence type="predicted"/>
<accession>A0A972K0D3</accession>
<sequence>MERITELSVPFKEIKEQLGELDACSSHFTNGWQVNMILRREGSIMHEAPMTGTTSYRTTRLHRTV</sequence>
<gene>
    <name evidence="1" type="ORF">GC093_10845</name>
</gene>
<evidence type="ECO:0000313" key="2">
    <source>
        <dbReference type="Proteomes" id="UP000641588"/>
    </source>
</evidence>
<dbReference type="Proteomes" id="UP000641588">
    <property type="component" value="Unassembled WGS sequence"/>
</dbReference>
<evidence type="ECO:0000313" key="1">
    <source>
        <dbReference type="EMBL" id="NOU93715.1"/>
    </source>
</evidence>
<dbReference type="RefSeq" id="WP_216624577.1">
    <property type="nucleotide sequence ID" value="NZ_WHOD01000049.1"/>
</dbReference>